<dbReference type="OrthoDB" id="9793283at2"/>
<dbReference type="PROSITE" id="PS50850">
    <property type="entry name" value="MFS"/>
    <property type="match status" value="1"/>
</dbReference>
<dbReference type="Proteomes" id="UP000279336">
    <property type="component" value="Unassembled WGS sequence"/>
</dbReference>
<evidence type="ECO:0000256" key="2">
    <source>
        <dbReference type="ARBA" id="ARBA00022692"/>
    </source>
</evidence>
<feature type="transmembrane region" description="Helical" evidence="5">
    <location>
        <begin position="18"/>
        <end position="37"/>
    </location>
</feature>
<dbReference type="InterPro" id="IPR011701">
    <property type="entry name" value="MFS"/>
</dbReference>
<dbReference type="Pfam" id="PF07690">
    <property type="entry name" value="MFS_1"/>
    <property type="match status" value="1"/>
</dbReference>
<feature type="transmembrane region" description="Helical" evidence="5">
    <location>
        <begin position="224"/>
        <end position="249"/>
    </location>
</feature>
<reference evidence="9" key="2">
    <citation type="submission" date="2018-08" db="EMBL/GenBank/DDBJ databases">
        <authorList>
            <person name="Hornung B."/>
        </authorList>
    </citation>
    <scope>NUCLEOTIDE SEQUENCE [LARGE SCALE GENOMIC DNA]</scope>
</reference>
<dbReference type="PANTHER" id="PTHR23546:SF1">
    <property type="entry name" value="MEMBRANE PROTEIN"/>
    <property type="match status" value="1"/>
</dbReference>
<dbReference type="InterPro" id="IPR036259">
    <property type="entry name" value="MFS_trans_sf"/>
</dbReference>
<evidence type="ECO:0000256" key="4">
    <source>
        <dbReference type="ARBA" id="ARBA00023136"/>
    </source>
</evidence>
<evidence type="ECO:0000313" key="10">
    <source>
        <dbReference type="Proteomes" id="UP000279336"/>
    </source>
</evidence>
<reference evidence="8" key="1">
    <citation type="submission" date="2018-08" db="EMBL/GenBank/DDBJ databases">
        <authorList>
            <person name="Ferrada E.E."/>
            <person name="Latorre B.A."/>
        </authorList>
    </citation>
    <scope>NUCLEOTIDE SEQUENCE [LARGE SCALE GENOMIC DNA]</scope>
    <source>
        <strain evidence="8">Propionibacterium_australiense1</strain>
    </source>
</reference>
<dbReference type="Gene3D" id="1.20.1250.20">
    <property type="entry name" value="MFS general substrate transporter like domains"/>
    <property type="match status" value="1"/>
</dbReference>
<feature type="domain" description="Major facilitator superfamily (MFS) profile" evidence="6">
    <location>
        <begin position="15"/>
        <end position="402"/>
    </location>
</feature>
<feature type="transmembrane region" description="Helical" evidence="5">
    <location>
        <begin position="153"/>
        <end position="180"/>
    </location>
</feature>
<evidence type="ECO:0000313" key="9">
    <source>
        <dbReference type="Proteomes" id="UP000263928"/>
    </source>
</evidence>
<feature type="transmembrane region" description="Helical" evidence="5">
    <location>
        <begin position="186"/>
        <end position="203"/>
    </location>
</feature>
<evidence type="ECO:0000313" key="8">
    <source>
        <dbReference type="EMBL" id="SYZ32922.1"/>
    </source>
</evidence>
<keyword evidence="2 5" id="KW-0812">Transmembrane</keyword>
<proteinExistence type="predicted"/>
<dbReference type="GO" id="GO:0022857">
    <property type="term" value="F:transmembrane transporter activity"/>
    <property type="evidence" value="ECO:0007669"/>
    <property type="project" value="InterPro"/>
</dbReference>
<feature type="transmembrane region" description="Helical" evidence="5">
    <location>
        <begin position="316"/>
        <end position="337"/>
    </location>
</feature>
<dbReference type="EMBL" id="UNQJ01000004">
    <property type="protein sequence ID" value="SYZ32922.1"/>
    <property type="molecule type" value="Genomic_DNA"/>
</dbReference>
<evidence type="ECO:0000259" key="6">
    <source>
        <dbReference type="PROSITE" id="PS50850"/>
    </source>
</evidence>
<feature type="transmembrane region" description="Helical" evidence="5">
    <location>
        <begin position="116"/>
        <end position="141"/>
    </location>
</feature>
<evidence type="ECO:0000256" key="1">
    <source>
        <dbReference type="ARBA" id="ARBA00004651"/>
    </source>
</evidence>
<dbReference type="GO" id="GO:0005886">
    <property type="term" value="C:plasma membrane"/>
    <property type="evidence" value="ECO:0007669"/>
    <property type="project" value="UniProtKB-SubCell"/>
</dbReference>
<keyword evidence="3 5" id="KW-1133">Transmembrane helix</keyword>
<feature type="transmembrane region" description="Helical" evidence="5">
    <location>
        <begin position="349"/>
        <end position="366"/>
    </location>
</feature>
<name>A0A383S5T0_9ACTN</name>
<dbReference type="AlphaFoldDB" id="A0A383S5T0"/>
<feature type="transmembrane region" description="Helical" evidence="5">
    <location>
        <begin position="378"/>
        <end position="398"/>
    </location>
</feature>
<dbReference type="InterPro" id="IPR001958">
    <property type="entry name" value="Tet-R_TetA/multi-R_MdtG-like"/>
</dbReference>
<dbReference type="SUPFAM" id="SSF103473">
    <property type="entry name" value="MFS general substrate transporter"/>
    <property type="match status" value="1"/>
</dbReference>
<feature type="transmembrane region" description="Helical" evidence="5">
    <location>
        <begin position="261"/>
        <end position="281"/>
    </location>
</feature>
<dbReference type="Proteomes" id="UP000263928">
    <property type="component" value="Unassembled WGS sequence"/>
</dbReference>
<comment type="subcellular location">
    <subcellularLocation>
        <location evidence="1">Cell membrane</location>
        <topology evidence="1">Multi-pass membrane protein</topology>
    </subcellularLocation>
</comment>
<evidence type="ECO:0000256" key="5">
    <source>
        <dbReference type="SAM" id="Phobius"/>
    </source>
</evidence>
<organism evidence="8 9">
    <name type="scientific">Propionibacterium australiense</name>
    <dbReference type="NCBI Taxonomy" id="119981"/>
    <lineage>
        <taxon>Bacteria</taxon>
        <taxon>Bacillati</taxon>
        <taxon>Actinomycetota</taxon>
        <taxon>Actinomycetes</taxon>
        <taxon>Propionibacteriales</taxon>
        <taxon>Propionibacteriaceae</taxon>
        <taxon>Propionibacterium</taxon>
    </lineage>
</organism>
<keyword evidence="9" id="KW-1185">Reference proteome</keyword>
<evidence type="ECO:0000256" key="3">
    <source>
        <dbReference type="ARBA" id="ARBA00022989"/>
    </source>
</evidence>
<accession>A0A383S5T0</accession>
<dbReference type="EMBL" id="RCIW01000005">
    <property type="protein sequence ID" value="RLP11296.1"/>
    <property type="molecule type" value="Genomic_DNA"/>
</dbReference>
<feature type="transmembrane region" description="Helical" evidence="5">
    <location>
        <begin position="81"/>
        <end position="104"/>
    </location>
</feature>
<reference evidence="7 10" key="3">
    <citation type="submission" date="2018-10" db="EMBL/GenBank/DDBJ databases">
        <title>Propionibacterium australiense Genome Sequencing and Assembly.</title>
        <authorList>
            <person name="Bernier A.-M."/>
            <person name="Bernard K."/>
        </authorList>
    </citation>
    <scope>NUCLEOTIDE SEQUENCE [LARGE SCALE GENOMIC DNA]</scope>
    <source>
        <strain evidence="7 10">NML98A078</strain>
    </source>
</reference>
<keyword evidence="4 5" id="KW-0472">Membrane</keyword>
<dbReference type="PRINTS" id="PR01035">
    <property type="entry name" value="TCRTETA"/>
</dbReference>
<sequence>MPASREIQSGKSSPQIRIVLSAVFLAYLGQTTLNPVIAPLSREVGLAEWQIGLTISVAAVMVVLTSQPWGRRSQSWGRKPVLAAALGGCTAAMVLFAVIAALGMRGALGGTPPFCLFVLARGLIFGTALAAILPTAQAYVADITTDEEERVRGMAGIGAAQGTASIAGALVGGLLSGISLMVSVDMVPVFLLLGLLVVTLGMRRETRTELVAEPARVRPLDSRVWPFLVAGFGMFTAMGLIQVVTGFLVQDRLRLDANTTGLVSGGALLAAGVGMVFAQSVIVPRSKWSPPTLLRVGTGTGAVGFALLAVDGGAALLIVAVTVIGAGIGIGMPGYTAGPTLRMSREEQGGLAGLVGATNGLTYVVSPTAGTAMYGRSPVLPIVVGGAILALVFVFALVHRSFRRAPAAAPAVTAK</sequence>
<evidence type="ECO:0000313" key="7">
    <source>
        <dbReference type="EMBL" id="RLP11296.1"/>
    </source>
</evidence>
<feature type="transmembrane region" description="Helical" evidence="5">
    <location>
        <begin position="49"/>
        <end position="69"/>
    </location>
</feature>
<protein>
    <submittedName>
        <fullName evidence="7 8">MFS</fullName>
    </submittedName>
</protein>
<dbReference type="PANTHER" id="PTHR23546">
    <property type="entry name" value="TRANSPORT PROTEIN"/>
    <property type="match status" value="1"/>
</dbReference>
<dbReference type="InterPro" id="IPR020846">
    <property type="entry name" value="MFS_dom"/>
</dbReference>
<gene>
    <name evidence="7" type="ORF">D7U36_04010</name>
    <name evidence="8" type="ORF">PROPAUS_0833</name>
</gene>
<dbReference type="RefSeq" id="WP_119161304.1">
    <property type="nucleotide sequence ID" value="NZ_LR134442.1"/>
</dbReference>